<keyword evidence="1" id="KW-0472">Membrane</keyword>
<dbReference type="EMBL" id="CP002279">
    <property type="protein sequence ID" value="AEH85940.1"/>
    <property type="molecule type" value="Genomic_DNA"/>
</dbReference>
<proteinExistence type="predicted"/>
<dbReference type="HOGENOM" id="CLU_1667318_0_0_5"/>
<feature type="transmembrane region" description="Helical" evidence="1">
    <location>
        <begin position="99"/>
        <end position="115"/>
    </location>
</feature>
<feature type="transmembrane region" description="Helical" evidence="1">
    <location>
        <begin position="127"/>
        <end position="143"/>
    </location>
</feature>
<reference evidence="2 3" key="1">
    <citation type="submission" date="2010-10" db="EMBL/GenBank/DDBJ databases">
        <title>Complete sequence of Mesorhizobium opportunistum WSM2075.</title>
        <authorList>
            <consortium name="US DOE Joint Genome Institute"/>
            <person name="Lucas S."/>
            <person name="Copeland A."/>
            <person name="Lapidus A."/>
            <person name="Cheng J.-F."/>
            <person name="Bruce D."/>
            <person name="Goodwin L."/>
            <person name="Pitluck S."/>
            <person name="Chertkov O."/>
            <person name="Misra M."/>
            <person name="Detter J.C."/>
            <person name="Han C."/>
            <person name="Tapia R."/>
            <person name="Land M."/>
            <person name="Hauser L."/>
            <person name="Kyrpides N."/>
            <person name="Ovchinnikova G."/>
            <person name="Mavrommatis K.M."/>
            <person name="Tiwari R.P."/>
            <person name="Howieson J.G."/>
            <person name="O'Hara G.W."/>
            <person name="Nandasena K.G."/>
            <person name="Woyke T."/>
        </authorList>
    </citation>
    <scope>NUCLEOTIDE SEQUENCE [LARGE SCALE GENOMIC DNA]</scope>
    <source>
        <strain evidence="3">LMG 24607 / HAMBI 3007 / WSM2075</strain>
    </source>
</reference>
<evidence type="ECO:0000313" key="3">
    <source>
        <dbReference type="Proteomes" id="UP000001623"/>
    </source>
</evidence>
<feature type="transmembrane region" description="Helical" evidence="1">
    <location>
        <begin position="59"/>
        <end position="79"/>
    </location>
</feature>
<accession>F7Y0M1</accession>
<sequence>MGLLASLLSGFASGETLAAVRRARTAAIVYALAALAALCGLGFLVGAAYIWAAARYGSLAAALGFGVGFLVVAGLVLLIHRLMSGARARREAKRRKTDMKAIGVTAALALLPTLLKGTGGLKGKGGLGIILGPAVALAAYAIYRENSKPGADHPDDAGEGK</sequence>
<evidence type="ECO:0008006" key="4">
    <source>
        <dbReference type="Google" id="ProtNLM"/>
    </source>
</evidence>
<evidence type="ECO:0000313" key="2">
    <source>
        <dbReference type="EMBL" id="AEH85940.1"/>
    </source>
</evidence>
<dbReference type="KEGG" id="mop:Mesop_1458"/>
<dbReference type="AlphaFoldDB" id="F7Y0M1"/>
<organism evidence="2 3">
    <name type="scientific">Mesorhizobium opportunistum (strain LMG 24607 / HAMBI 3007 / WSM2075)</name>
    <dbReference type="NCBI Taxonomy" id="536019"/>
    <lineage>
        <taxon>Bacteria</taxon>
        <taxon>Pseudomonadati</taxon>
        <taxon>Pseudomonadota</taxon>
        <taxon>Alphaproteobacteria</taxon>
        <taxon>Hyphomicrobiales</taxon>
        <taxon>Phyllobacteriaceae</taxon>
        <taxon>Mesorhizobium</taxon>
    </lineage>
</organism>
<keyword evidence="1" id="KW-1133">Transmembrane helix</keyword>
<name>F7Y0M1_MESOW</name>
<dbReference type="RefSeq" id="WP_013892671.1">
    <property type="nucleotide sequence ID" value="NC_015675.1"/>
</dbReference>
<gene>
    <name evidence="2" type="ordered locus">Mesop_1458</name>
</gene>
<dbReference type="Proteomes" id="UP000001623">
    <property type="component" value="Chromosome"/>
</dbReference>
<dbReference type="eggNOG" id="ENOG502ZRA4">
    <property type="taxonomic scope" value="Bacteria"/>
</dbReference>
<protein>
    <recommendedName>
        <fullName evidence="4">Phage holin family protein</fullName>
    </recommendedName>
</protein>
<feature type="transmembrane region" description="Helical" evidence="1">
    <location>
        <begin position="28"/>
        <end position="52"/>
    </location>
</feature>
<keyword evidence="1" id="KW-0812">Transmembrane</keyword>
<evidence type="ECO:0000256" key="1">
    <source>
        <dbReference type="SAM" id="Phobius"/>
    </source>
</evidence>